<evidence type="ECO:0000256" key="4">
    <source>
        <dbReference type="ARBA" id="ARBA00022801"/>
    </source>
</evidence>
<feature type="domain" description="Endoribonuclease YicC-like C-terminal" evidence="7">
    <location>
        <begin position="184"/>
        <end position="297"/>
    </location>
</feature>
<dbReference type="InterPro" id="IPR013527">
    <property type="entry name" value="YicC-like_N"/>
</dbReference>
<name>A0ABY4W284_9PROT</name>
<dbReference type="RefSeq" id="WP_251932770.1">
    <property type="nucleotide sequence ID" value="NZ_CP098747.1"/>
</dbReference>
<organism evidence="8 9">
    <name type="scientific">Sneathiella marina</name>
    <dbReference type="NCBI Taxonomy" id="2950108"/>
    <lineage>
        <taxon>Bacteria</taxon>
        <taxon>Pseudomonadati</taxon>
        <taxon>Pseudomonadota</taxon>
        <taxon>Alphaproteobacteria</taxon>
        <taxon>Sneathiellales</taxon>
        <taxon>Sneathiellaceae</taxon>
        <taxon>Sneathiella</taxon>
    </lineage>
</organism>
<reference evidence="8" key="1">
    <citation type="submission" date="2022-06" db="EMBL/GenBank/DDBJ databases">
        <title>Sneathiella actinostolidae sp. nov., isolated from a sea anemonein the Western Pacific Ocean.</title>
        <authorList>
            <person name="Wei M.J."/>
        </authorList>
    </citation>
    <scope>NUCLEOTIDE SEQUENCE</scope>
    <source>
        <strain evidence="8">PHK-P5</strain>
    </source>
</reference>
<protein>
    <submittedName>
        <fullName evidence="8">YicC family protein</fullName>
    </submittedName>
</protein>
<sequence>MTVNSMTGFARSIGSFKTYSWQWEAKSVNGKGLEIRCRMPAGFDQLEDKIRKLLKSTFHRGSMNIQLQFENTQGEQAYRVNTVFLDELLTLANQYVEEGRGQLPNMDGMLALKGVIEQNDIAQDHAGNDELQAVLLESAAEVLANLSSVRAEEGGRLSPILNAQLDEIEILVSRAKEQIVDGPDNSRRRLKTQMDRILSETKTLDEGRLEQELALLATKADISEELDRLSSHIASAREVLNGTSDHGMGRRLDFICQEFNREANTLCSKSSDKALTQTGLDMKAVIDRLREQVQNIE</sequence>
<keyword evidence="4" id="KW-0378">Hydrolase</keyword>
<evidence type="ECO:0000256" key="2">
    <source>
        <dbReference type="ARBA" id="ARBA00022722"/>
    </source>
</evidence>
<dbReference type="Proteomes" id="UP001056291">
    <property type="component" value="Chromosome"/>
</dbReference>
<dbReference type="Pfam" id="PF08340">
    <property type="entry name" value="YicC-like_C"/>
    <property type="match status" value="1"/>
</dbReference>
<evidence type="ECO:0000256" key="1">
    <source>
        <dbReference type="ARBA" id="ARBA00001968"/>
    </source>
</evidence>
<accession>A0ABY4W284</accession>
<feature type="domain" description="Endoribonuclease YicC-like N-terminal" evidence="6">
    <location>
        <begin position="3"/>
        <end position="157"/>
    </location>
</feature>
<proteinExistence type="inferred from homology"/>
<dbReference type="Pfam" id="PF03755">
    <property type="entry name" value="YicC-like_N"/>
    <property type="match status" value="1"/>
</dbReference>
<gene>
    <name evidence="8" type="ORF">NBZ79_12445</name>
</gene>
<dbReference type="PANTHER" id="PTHR30636">
    <property type="entry name" value="UPF0701 PROTEIN YICC"/>
    <property type="match status" value="1"/>
</dbReference>
<dbReference type="PANTHER" id="PTHR30636:SF3">
    <property type="entry name" value="UPF0701 PROTEIN YICC"/>
    <property type="match status" value="1"/>
</dbReference>
<evidence type="ECO:0000259" key="7">
    <source>
        <dbReference type="Pfam" id="PF08340"/>
    </source>
</evidence>
<dbReference type="InterPro" id="IPR013551">
    <property type="entry name" value="YicC-like_C"/>
</dbReference>
<keyword evidence="2" id="KW-0540">Nuclease</keyword>
<comment type="similarity">
    <text evidence="5">Belongs to the YicC/YloC family.</text>
</comment>
<evidence type="ECO:0000256" key="3">
    <source>
        <dbReference type="ARBA" id="ARBA00022759"/>
    </source>
</evidence>
<evidence type="ECO:0000313" key="9">
    <source>
        <dbReference type="Proteomes" id="UP001056291"/>
    </source>
</evidence>
<dbReference type="InterPro" id="IPR005229">
    <property type="entry name" value="YicC/YloC-like"/>
</dbReference>
<keyword evidence="9" id="KW-1185">Reference proteome</keyword>
<evidence type="ECO:0000313" key="8">
    <source>
        <dbReference type="EMBL" id="USG59987.1"/>
    </source>
</evidence>
<dbReference type="EMBL" id="CP098747">
    <property type="protein sequence ID" value="USG59987.1"/>
    <property type="molecule type" value="Genomic_DNA"/>
</dbReference>
<comment type="cofactor">
    <cofactor evidence="1">
        <name>a divalent metal cation</name>
        <dbReference type="ChEBI" id="CHEBI:60240"/>
    </cofactor>
</comment>
<evidence type="ECO:0000256" key="5">
    <source>
        <dbReference type="ARBA" id="ARBA00035648"/>
    </source>
</evidence>
<evidence type="ECO:0000259" key="6">
    <source>
        <dbReference type="Pfam" id="PF03755"/>
    </source>
</evidence>
<dbReference type="NCBIfam" id="TIGR00255">
    <property type="entry name" value="YicC/YloC family endoribonuclease"/>
    <property type="match status" value="1"/>
</dbReference>
<keyword evidence="3" id="KW-0255">Endonuclease</keyword>